<dbReference type="PANTHER" id="PTHR46986:SF1">
    <property type="entry name" value="ENDORIBONUCLEASE YBEY, CHLOROPLASTIC"/>
    <property type="match status" value="1"/>
</dbReference>
<evidence type="ECO:0000256" key="1">
    <source>
        <dbReference type="ARBA" id="ARBA00010875"/>
    </source>
</evidence>
<comment type="cofactor">
    <cofactor evidence="7">
        <name>Zn(2+)</name>
        <dbReference type="ChEBI" id="CHEBI:29105"/>
    </cofactor>
    <text evidence="7">Binds 1 zinc ion.</text>
</comment>
<dbReference type="EMBL" id="JAMGBD010000002">
    <property type="protein sequence ID" value="MCL6684394.1"/>
    <property type="molecule type" value="Genomic_DNA"/>
</dbReference>
<dbReference type="EC" id="3.1.-.-" evidence="7"/>
<dbReference type="Pfam" id="PF02130">
    <property type="entry name" value="YbeY"/>
    <property type="match status" value="1"/>
</dbReference>
<proteinExistence type="inferred from homology"/>
<dbReference type="NCBIfam" id="TIGR00043">
    <property type="entry name" value="rRNA maturation RNase YbeY"/>
    <property type="match status" value="1"/>
</dbReference>
<feature type="binding site" evidence="7">
    <location>
        <position position="137"/>
    </location>
    <ligand>
        <name>Zn(2+)</name>
        <dbReference type="ChEBI" id="CHEBI:29105"/>
        <note>catalytic</note>
    </ligand>
</feature>
<keyword evidence="3 7" id="KW-0479">Metal-binding</keyword>
<evidence type="ECO:0000256" key="2">
    <source>
        <dbReference type="ARBA" id="ARBA00022722"/>
    </source>
</evidence>
<feature type="binding site" evidence="7">
    <location>
        <position position="131"/>
    </location>
    <ligand>
        <name>Zn(2+)</name>
        <dbReference type="ChEBI" id="CHEBI:29105"/>
        <note>catalytic</note>
    </ligand>
</feature>
<keyword evidence="5 7" id="KW-0378">Hydrolase</keyword>
<dbReference type="Gene3D" id="3.40.390.30">
    <property type="entry name" value="Metalloproteases ('zincins'), catalytic domain"/>
    <property type="match status" value="1"/>
</dbReference>
<sequence>MLDVAIEADAEWDSRTGWEELVSRAAQAAVAESAFPQLAAAVRPVELSVRLTSDEEVRILNAQWRRKDKPTNVLSFPMAEAYELEQGDEEGPELLLGDVILAHGVCEREAAEKAVSIEDHAAHLVIHGTLHLLGCDHENDGDAEDMEAREVRALARLGIADPYKVHA</sequence>
<gene>
    <name evidence="7 8" type="primary">ybeY</name>
    <name evidence="8" type="ORF">LZ536_10865</name>
</gene>
<name>A0ABT0RP21_9SPHN</name>
<keyword evidence="7" id="KW-0963">Cytoplasm</keyword>
<dbReference type="HAMAP" id="MF_00009">
    <property type="entry name" value="Endoribonucl_YbeY"/>
    <property type="match status" value="1"/>
</dbReference>
<comment type="similarity">
    <text evidence="1 7">Belongs to the endoribonuclease YbeY family.</text>
</comment>
<evidence type="ECO:0000313" key="9">
    <source>
        <dbReference type="Proteomes" id="UP001165363"/>
    </source>
</evidence>
<keyword evidence="2 7" id="KW-0540">Nuclease</keyword>
<dbReference type="RefSeq" id="WP_249849215.1">
    <property type="nucleotide sequence ID" value="NZ_JAMGBD010000002.1"/>
</dbReference>
<keyword evidence="9" id="KW-1185">Reference proteome</keyword>
<evidence type="ECO:0000256" key="7">
    <source>
        <dbReference type="HAMAP-Rule" id="MF_00009"/>
    </source>
</evidence>
<dbReference type="InterPro" id="IPR002036">
    <property type="entry name" value="YbeY"/>
</dbReference>
<organism evidence="8 9">
    <name type="scientific">Sphingomonas alba</name>
    <dbReference type="NCBI Taxonomy" id="2908208"/>
    <lineage>
        <taxon>Bacteria</taxon>
        <taxon>Pseudomonadati</taxon>
        <taxon>Pseudomonadota</taxon>
        <taxon>Alphaproteobacteria</taxon>
        <taxon>Sphingomonadales</taxon>
        <taxon>Sphingomonadaceae</taxon>
        <taxon>Sphingomonas</taxon>
    </lineage>
</organism>
<comment type="caution">
    <text evidence="8">The sequence shown here is derived from an EMBL/GenBank/DDBJ whole genome shotgun (WGS) entry which is preliminary data.</text>
</comment>
<keyword evidence="4 7" id="KW-0255">Endonuclease</keyword>
<accession>A0ABT0RP21</accession>
<dbReference type="SUPFAM" id="SSF55486">
    <property type="entry name" value="Metalloproteases ('zincins'), catalytic domain"/>
    <property type="match status" value="1"/>
</dbReference>
<evidence type="ECO:0000256" key="3">
    <source>
        <dbReference type="ARBA" id="ARBA00022723"/>
    </source>
</evidence>
<protein>
    <recommendedName>
        <fullName evidence="7">Endoribonuclease YbeY</fullName>
        <ecNumber evidence="7">3.1.-.-</ecNumber>
    </recommendedName>
</protein>
<evidence type="ECO:0000256" key="6">
    <source>
        <dbReference type="ARBA" id="ARBA00022833"/>
    </source>
</evidence>
<keyword evidence="6 7" id="KW-0862">Zinc</keyword>
<evidence type="ECO:0000256" key="4">
    <source>
        <dbReference type="ARBA" id="ARBA00022759"/>
    </source>
</evidence>
<dbReference type="InterPro" id="IPR023091">
    <property type="entry name" value="MetalPrtase_cat_dom_sf_prd"/>
</dbReference>
<evidence type="ECO:0000313" key="8">
    <source>
        <dbReference type="EMBL" id="MCL6684394.1"/>
    </source>
</evidence>
<comment type="function">
    <text evidence="7">Single strand-specific metallo-endoribonuclease involved in late-stage 70S ribosome quality control and in maturation of the 3' terminus of the 16S rRNA.</text>
</comment>
<keyword evidence="7" id="KW-0690">Ribosome biogenesis</keyword>
<dbReference type="PANTHER" id="PTHR46986">
    <property type="entry name" value="ENDORIBONUCLEASE YBEY, CHLOROPLASTIC"/>
    <property type="match status" value="1"/>
</dbReference>
<reference evidence="8" key="1">
    <citation type="submission" date="2022-05" db="EMBL/GenBank/DDBJ databases">
        <authorList>
            <person name="Jo J.-H."/>
            <person name="Im W.-T."/>
        </authorList>
    </citation>
    <scope>NUCLEOTIDE SEQUENCE</scope>
    <source>
        <strain evidence="8">SE158</strain>
    </source>
</reference>
<keyword evidence="7" id="KW-0698">rRNA processing</keyword>
<comment type="subcellular location">
    <subcellularLocation>
        <location evidence="7">Cytoplasm</location>
    </subcellularLocation>
</comment>
<feature type="binding site" evidence="7">
    <location>
        <position position="127"/>
    </location>
    <ligand>
        <name>Zn(2+)</name>
        <dbReference type="ChEBI" id="CHEBI:29105"/>
        <note>catalytic</note>
    </ligand>
</feature>
<evidence type="ECO:0000256" key="5">
    <source>
        <dbReference type="ARBA" id="ARBA00022801"/>
    </source>
</evidence>
<dbReference type="Proteomes" id="UP001165363">
    <property type="component" value="Unassembled WGS sequence"/>
</dbReference>